<dbReference type="PROSITE" id="PS51194">
    <property type="entry name" value="HELICASE_CTER"/>
    <property type="match status" value="1"/>
</dbReference>
<comment type="caution">
    <text evidence="6">The sequence shown here is derived from an EMBL/GenBank/DDBJ whole genome shotgun (WGS) entry which is preliminary data.</text>
</comment>
<reference evidence="6" key="1">
    <citation type="submission" date="2021-01" db="EMBL/GenBank/DDBJ databases">
        <title>Genomic Encyclopedia of Type Strains, Phase IV (KMG-IV): sequencing the most valuable type-strain genomes for metagenomic binning, comparative biology and taxonomic classification.</title>
        <authorList>
            <person name="Goeker M."/>
        </authorList>
    </citation>
    <scope>NUCLEOTIDE SEQUENCE</scope>
    <source>
        <strain evidence="6">DSM 21943</strain>
    </source>
</reference>
<evidence type="ECO:0000259" key="4">
    <source>
        <dbReference type="PROSITE" id="PS51192"/>
    </source>
</evidence>
<name>A0ABS2T1T5_9BACI</name>
<keyword evidence="3" id="KW-0238">DNA-binding</keyword>
<dbReference type="Pfam" id="PF04851">
    <property type="entry name" value="ResIII"/>
    <property type="match status" value="1"/>
</dbReference>
<dbReference type="PROSITE" id="PS51257">
    <property type="entry name" value="PROKAR_LIPOPROTEIN"/>
    <property type="match status" value="1"/>
</dbReference>
<dbReference type="InterPro" id="IPR006935">
    <property type="entry name" value="Helicase/UvrB_N"/>
</dbReference>
<keyword evidence="7" id="KW-1185">Reference proteome</keyword>
<protein>
    <submittedName>
        <fullName evidence="6">Competence protein ComFA</fullName>
    </submittedName>
</protein>
<accession>A0ABS2T1T5</accession>
<keyword evidence="2" id="KW-0067">ATP-binding</keyword>
<feature type="domain" description="Helicase ATP-binding" evidence="4">
    <location>
        <begin position="131"/>
        <end position="283"/>
    </location>
</feature>
<dbReference type="Proteomes" id="UP001179280">
    <property type="component" value="Unassembled WGS sequence"/>
</dbReference>
<dbReference type="SUPFAM" id="SSF52540">
    <property type="entry name" value="P-loop containing nucleoside triphosphate hydrolases"/>
    <property type="match status" value="1"/>
</dbReference>
<feature type="domain" description="Helicase C-terminal" evidence="5">
    <location>
        <begin position="312"/>
        <end position="451"/>
    </location>
</feature>
<dbReference type="PANTHER" id="PTHR30580:SF1">
    <property type="entry name" value="COMF OPERON PROTEIN 1"/>
    <property type="match status" value="1"/>
</dbReference>
<evidence type="ECO:0000313" key="6">
    <source>
        <dbReference type="EMBL" id="MBM7840432.1"/>
    </source>
</evidence>
<proteinExistence type="predicted"/>
<dbReference type="Pfam" id="PF00271">
    <property type="entry name" value="Helicase_C"/>
    <property type="match status" value="1"/>
</dbReference>
<dbReference type="SMART" id="SM00490">
    <property type="entry name" value="HELICc"/>
    <property type="match status" value="1"/>
</dbReference>
<dbReference type="RefSeq" id="WP_204468032.1">
    <property type="nucleotide sequence ID" value="NZ_JAFBCV010000014.1"/>
</dbReference>
<dbReference type="Gene3D" id="3.40.50.300">
    <property type="entry name" value="P-loop containing nucleotide triphosphate hydrolases"/>
    <property type="match status" value="2"/>
</dbReference>
<evidence type="ECO:0000259" key="5">
    <source>
        <dbReference type="PROSITE" id="PS51194"/>
    </source>
</evidence>
<keyword evidence="1" id="KW-0547">Nucleotide-binding</keyword>
<dbReference type="EMBL" id="JAFBCV010000014">
    <property type="protein sequence ID" value="MBM7840432.1"/>
    <property type="molecule type" value="Genomic_DNA"/>
</dbReference>
<dbReference type="PANTHER" id="PTHR30580">
    <property type="entry name" value="PRIMOSOMAL PROTEIN N"/>
    <property type="match status" value="1"/>
</dbReference>
<gene>
    <name evidence="6" type="ORF">JOC54_003724</name>
</gene>
<dbReference type="PROSITE" id="PS51192">
    <property type="entry name" value="HELICASE_ATP_BIND_1"/>
    <property type="match status" value="1"/>
</dbReference>
<dbReference type="SMART" id="SM00487">
    <property type="entry name" value="DEXDc"/>
    <property type="match status" value="1"/>
</dbReference>
<dbReference type="InterPro" id="IPR027417">
    <property type="entry name" value="P-loop_NTPase"/>
</dbReference>
<evidence type="ECO:0000256" key="2">
    <source>
        <dbReference type="ARBA" id="ARBA00022840"/>
    </source>
</evidence>
<evidence type="ECO:0000256" key="3">
    <source>
        <dbReference type="ARBA" id="ARBA00023125"/>
    </source>
</evidence>
<dbReference type="InterPro" id="IPR014001">
    <property type="entry name" value="Helicase_ATP-bd"/>
</dbReference>
<evidence type="ECO:0000256" key="1">
    <source>
        <dbReference type="ARBA" id="ARBA00022741"/>
    </source>
</evidence>
<evidence type="ECO:0000313" key="7">
    <source>
        <dbReference type="Proteomes" id="UP001179280"/>
    </source>
</evidence>
<organism evidence="6 7">
    <name type="scientific">Shouchella xiaoxiensis</name>
    <dbReference type="NCBI Taxonomy" id="766895"/>
    <lineage>
        <taxon>Bacteria</taxon>
        <taxon>Bacillati</taxon>
        <taxon>Bacillota</taxon>
        <taxon>Bacilli</taxon>
        <taxon>Bacillales</taxon>
        <taxon>Bacillaceae</taxon>
        <taxon>Shouchella</taxon>
    </lineage>
</organism>
<dbReference type="InterPro" id="IPR001650">
    <property type="entry name" value="Helicase_C-like"/>
</dbReference>
<sequence>MDEKQVYAVRTYLNGRQMLSSEWPFSNQLLSACIEQKFVESKPAIVYANNHWHCERCGNHSKHLFYTHYCFRCTQLCTYCRHCFSMGKVSTCTHLLQWKGRPFFFNARDESCQWEGQLSPLQKKAATHLVEAVQQKNVKELIWAVCGAGKTEILFPAIEQCLRQSLRLCIATPRTDVVKELAPRLAKSFPKLRQSVLYADSRNQFIQAQLVLTTTHQLIRYVNTFDVLIIDEVDAFPYSYDKSLQFAVNKAKKSNATVILLSATPSLKLLNDPTTRVTKIQRRFHGKPLPLPRFEWIGNWQNQLKRKKIPHKILSWINHYNDKPTLLFFPSIYYLKAFSTLLDKQQVNHGAVFSEAEDRHELIRKFRSGQINLLLTTTILERGITIADVQVAVIGAEQPIFSEACLVQICGRVGRKEEFPTGDIVFWHYGLTHSMIRTKAHLKKMNKEGGV</sequence>